<comment type="caution">
    <text evidence="3">The sequence shown here is derived from an EMBL/GenBank/DDBJ whole genome shotgun (WGS) entry which is preliminary data.</text>
</comment>
<reference evidence="3 4" key="1">
    <citation type="submission" date="2006-02" db="EMBL/GenBank/DDBJ databases">
        <authorList>
            <person name="Pinhassi J."/>
            <person name="Pedros-Alio C."/>
            <person name="Ferriera S."/>
            <person name="Johnson J."/>
            <person name="Kravitz S."/>
            <person name="Halpern A."/>
            <person name="Remington K."/>
            <person name="Beeson K."/>
            <person name="Tran B."/>
            <person name="Rogers Y.-H."/>
            <person name="Friedman R."/>
            <person name="Venter J.C."/>
        </authorList>
    </citation>
    <scope>NUCLEOTIDE SEQUENCE [LARGE SCALE GENOMIC DNA]</scope>
    <source>
        <strain evidence="3 4">MED92</strain>
    </source>
</reference>
<keyword evidence="1" id="KW-0812">Transmembrane</keyword>
<evidence type="ECO:0000256" key="1">
    <source>
        <dbReference type="SAM" id="Phobius"/>
    </source>
</evidence>
<dbReference type="AlphaFoldDB" id="A0A7U8GSN1"/>
<gene>
    <name evidence="3" type="ORF">MED92_12991</name>
</gene>
<keyword evidence="1" id="KW-1133">Transmembrane helix</keyword>
<feature type="signal peptide" evidence="2">
    <location>
        <begin position="1"/>
        <end position="26"/>
    </location>
</feature>
<evidence type="ECO:0000313" key="4">
    <source>
        <dbReference type="Proteomes" id="UP000002171"/>
    </source>
</evidence>
<dbReference type="Proteomes" id="UP000002171">
    <property type="component" value="Unassembled WGS sequence"/>
</dbReference>
<proteinExistence type="predicted"/>
<keyword evidence="4" id="KW-1185">Reference proteome</keyword>
<sequence>MISKQKLSELALAIIAFLGITNSSQAATVVPFSDTLTAAQIGLSGKLYEHNTYSYQHDLSYLGIPPNKVLDAKITMTFKDDGGASDSSGSKFWGLIQWDYREEVSVSFDSGSQIWDINGGADIIPNKDTTPWDFDFNLNVSSINDDGILDVEFWLDNPKDSKWCGSKCVADIFFLESTVEGHLTPVPLPAAAWFFGSALLGLLAFSRRRKKTV</sequence>
<dbReference type="EMBL" id="AAOW01000007">
    <property type="protein sequence ID" value="EAR61571.1"/>
    <property type="molecule type" value="Genomic_DNA"/>
</dbReference>
<keyword evidence="1" id="KW-0472">Membrane</keyword>
<evidence type="ECO:0000256" key="2">
    <source>
        <dbReference type="SAM" id="SignalP"/>
    </source>
</evidence>
<evidence type="ECO:0000313" key="3">
    <source>
        <dbReference type="EMBL" id="EAR61571.1"/>
    </source>
</evidence>
<organism evidence="3 4">
    <name type="scientific">Neptuniibacter caesariensis</name>
    <dbReference type="NCBI Taxonomy" id="207954"/>
    <lineage>
        <taxon>Bacteria</taxon>
        <taxon>Pseudomonadati</taxon>
        <taxon>Pseudomonadota</taxon>
        <taxon>Gammaproteobacteria</taxon>
        <taxon>Oceanospirillales</taxon>
        <taxon>Oceanospirillaceae</taxon>
        <taxon>Neptuniibacter</taxon>
    </lineage>
</organism>
<keyword evidence="2" id="KW-0732">Signal</keyword>
<accession>A0A7U8GSN1</accession>
<feature type="chain" id="PRO_5031125819" description="PEP-CTERM sorting domain-containing protein" evidence="2">
    <location>
        <begin position="27"/>
        <end position="213"/>
    </location>
</feature>
<evidence type="ECO:0008006" key="5">
    <source>
        <dbReference type="Google" id="ProtNLM"/>
    </source>
</evidence>
<name>A0A7U8GSN1_NEPCE</name>
<feature type="transmembrane region" description="Helical" evidence="1">
    <location>
        <begin position="186"/>
        <end position="205"/>
    </location>
</feature>
<protein>
    <recommendedName>
        <fullName evidence="5">PEP-CTERM sorting domain-containing protein</fullName>
    </recommendedName>
</protein>
<dbReference type="RefSeq" id="WP_007020282.1">
    <property type="nucleotide sequence ID" value="NZ_CH724125.1"/>
</dbReference>